<dbReference type="Pfam" id="PF13556">
    <property type="entry name" value="HTH_30"/>
    <property type="match status" value="1"/>
</dbReference>
<dbReference type="PANTHER" id="PTHR33744">
    <property type="entry name" value="CARBOHYDRATE DIACID REGULATOR"/>
    <property type="match status" value="1"/>
</dbReference>
<proteinExistence type="predicted"/>
<dbReference type="InterPro" id="IPR051448">
    <property type="entry name" value="CdaR-like_regulators"/>
</dbReference>
<dbReference type="InterPro" id="IPR025736">
    <property type="entry name" value="PucR_C-HTH_dom"/>
</dbReference>
<feature type="domain" description="PucR C-terminal helix-turn-helix" evidence="1">
    <location>
        <begin position="335"/>
        <end position="393"/>
    </location>
</feature>
<organism evidence="3 4">
    <name type="scientific">Streptomyces wedmorensis</name>
    <dbReference type="NCBI Taxonomy" id="43759"/>
    <lineage>
        <taxon>Bacteria</taxon>
        <taxon>Bacillati</taxon>
        <taxon>Actinomycetota</taxon>
        <taxon>Actinomycetes</taxon>
        <taxon>Kitasatosporales</taxon>
        <taxon>Streptomycetaceae</taxon>
        <taxon>Streptomyces</taxon>
    </lineage>
</organism>
<protein>
    <submittedName>
        <fullName evidence="3">PucR family transcriptional regulator</fullName>
    </submittedName>
</protein>
<feature type="domain" description="PucR-like N-terminal" evidence="2">
    <location>
        <begin position="13"/>
        <end position="178"/>
    </location>
</feature>
<dbReference type="InterPro" id="IPR042070">
    <property type="entry name" value="PucR_C-HTH_sf"/>
</dbReference>
<dbReference type="Proteomes" id="UP001600424">
    <property type="component" value="Unassembled WGS sequence"/>
</dbReference>
<gene>
    <name evidence="3" type="ORF">ACFQ63_22895</name>
</gene>
<keyword evidence="4" id="KW-1185">Reference proteome</keyword>
<name>A0ABW6IY09_STRWE</name>
<dbReference type="Gene3D" id="1.10.10.2840">
    <property type="entry name" value="PucR C-terminal helix-turn-helix domain"/>
    <property type="match status" value="1"/>
</dbReference>
<comment type="caution">
    <text evidence="3">The sequence shown here is derived from an EMBL/GenBank/DDBJ whole genome shotgun (WGS) entry which is preliminary data.</text>
</comment>
<dbReference type="RefSeq" id="WP_386251593.1">
    <property type="nucleotide sequence ID" value="NZ_JBHTRV010000017.1"/>
</dbReference>
<evidence type="ECO:0000313" key="3">
    <source>
        <dbReference type="EMBL" id="MFE5982553.1"/>
    </source>
</evidence>
<dbReference type="PANTHER" id="PTHR33744:SF1">
    <property type="entry name" value="DNA-BINDING TRANSCRIPTIONAL ACTIVATOR ADER"/>
    <property type="match status" value="1"/>
</dbReference>
<evidence type="ECO:0000259" key="2">
    <source>
        <dbReference type="Pfam" id="PF25906"/>
    </source>
</evidence>
<accession>A0ABW6IY09</accession>
<dbReference type="EMBL" id="JBHTRV010000017">
    <property type="protein sequence ID" value="MFE5982553.1"/>
    <property type="molecule type" value="Genomic_DNA"/>
</dbReference>
<reference evidence="3 4" key="1">
    <citation type="submission" date="2024-09" db="EMBL/GenBank/DDBJ databases">
        <title>The Natural Products Discovery Center: Release of the First 8490 Sequenced Strains for Exploring Actinobacteria Biosynthetic Diversity.</title>
        <authorList>
            <person name="Kalkreuter E."/>
            <person name="Kautsar S.A."/>
            <person name="Yang D."/>
            <person name="Bader C.D."/>
            <person name="Teijaro C.N."/>
            <person name="Fluegel L."/>
            <person name="Davis C.M."/>
            <person name="Simpson J.R."/>
            <person name="Lauterbach L."/>
            <person name="Steele A.D."/>
            <person name="Gui C."/>
            <person name="Meng S."/>
            <person name="Li G."/>
            <person name="Viehrig K."/>
            <person name="Ye F."/>
            <person name="Su P."/>
            <person name="Kiefer A.F."/>
            <person name="Nichols A."/>
            <person name="Cepeda A.J."/>
            <person name="Yan W."/>
            <person name="Fan B."/>
            <person name="Jiang Y."/>
            <person name="Adhikari A."/>
            <person name="Zheng C.-J."/>
            <person name="Schuster L."/>
            <person name="Cowan T.M."/>
            <person name="Smanski M.J."/>
            <person name="Chevrette M.G."/>
            <person name="De Carvalho L.P.S."/>
            <person name="Shen B."/>
        </authorList>
    </citation>
    <scope>NUCLEOTIDE SEQUENCE [LARGE SCALE GENOMIC DNA]</scope>
    <source>
        <strain evidence="3 4">NPDC056472</strain>
    </source>
</reference>
<dbReference type="InterPro" id="IPR058663">
    <property type="entry name" value="PucR-like_N"/>
</dbReference>
<sequence length="402" mass="44082">MVSPHESFARDPWHELPAELAALIRPRIDGIATDMVDAIRAEVAVYRRPVDSAVGRDLAESIRRAMHQFAELTERPDSPQDHHSRHFRHLGRVEFLNGRTTDGLQAAFRVGARVGGRRYAELVHAASLPPDLVLPLHEAVLVHINALSNESVKGFLAAQLRSEGERKRARRALVERLLETPWGGRRPPPAALTSLAGPAGWALPRTVAVALVRPAGRLSVPGADDDLLVSHRGNDAVVIVPEPDTSGLVERLRLAVHARAAALGPAVDLREAWLSLQCARLALDRRAKDEHGLFVRAEDELAELHLLRGAPIGRLLDRRVLAAFAGLPRGRAARLAETLEALLTSWGRTAPEVAQALGIHPQTARQRLRRLDALLGDRLSDPDFRFEALLALRTRALSPEPN</sequence>
<evidence type="ECO:0000313" key="4">
    <source>
        <dbReference type="Proteomes" id="UP001600424"/>
    </source>
</evidence>
<evidence type="ECO:0000259" key="1">
    <source>
        <dbReference type="Pfam" id="PF13556"/>
    </source>
</evidence>
<dbReference type="Pfam" id="PF25906">
    <property type="entry name" value="PucR-like_N"/>
    <property type="match status" value="1"/>
</dbReference>